<dbReference type="CDD" id="cd01392">
    <property type="entry name" value="HTH_LacI"/>
    <property type="match status" value="1"/>
</dbReference>
<dbReference type="EMBL" id="JACXZS010000001">
    <property type="protein sequence ID" value="MBD3940632.1"/>
    <property type="molecule type" value="Genomic_DNA"/>
</dbReference>
<dbReference type="PANTHER" id="PTHR30146">
    <property type="entry name" value="LACI-RELATED TRANSCRIPTIONAL REPRESSOR"/>
    <property type="match status" value="1"/>
</dbReference>
<dbReference type="Gene3D" id="1.10.260.40">
    <property type="entry name" value="lambda repressor-like DNA-binding domains"/>
    <property type="match status" value="1"/>
</dbReference>
<feature type="compositionally biased region" description="Basic and acidic residues" evidence="4">
    <location>
        <begin position="7"/>
        <end position="18"/>
    </location>
</feature>
<name>A0ABR8NIX6_9MICO</name>
<comment type="caution">
    <text evidence="6">The sequence shown here is derived from an EMBL/GenBank/DDBJ whole genome shotgun (WGS) entry which is preliminary data.</text>
</comment>
<keyword evidence="3" id="KW-0804">Transcription</keyword>
<gene>
    <name evidence="6" type="ORF">IF188_02835</name>
</gene>
<dbReference type="InterPro" id="IPR046335">
    <property type="entry name" value="LacI/GalR-like_sensor"/>
</dbReference>
<proteinExistence type="predicted"/>
<dbReference type="InterPro" id="IPR010982">
    <property type="entry name" value="Lambda_DNA-bd_dom_sf"/>
</dbReference>
<dbReference type="SUPFAM" id="SSF47413">
    <property type="entry name" value="lambda repressor-like DNA-binding domains"/>
    <property type="match status" value="1"/>
</dbReference>
<dbReference type="InterPro" id="IPR028082">
    <property type="entry name" value="Peripla_BP_I"/>
</dbReference>
<evidence type="ECO:0000256" key="4">
    <source>
        <dbReference type="SAM" id="MobiDB-lite"/>
    </source>
</evidence>
<organism evidence="6 7">
    <name type="scientific">Microbacterium helvum</name>
    <dbReference type="NCBI Taxonomy" id="2773713"/>
    <lineage>
        <taxon>Bacteria</taxon>
        <taxon>Bacillati</taxon>
        <taxon>Actinomycetota</taxon>
        <taxon>Actinomycetes</taxon>
        <taxon>Micrococcales</taxon>
        <taxon>Microbacteriaceae</taxon>
        <taxon>Microbacterium</taxon>
    </lineage>
</organism>
<dbReference type="PROSITE" id="PS00356">
    <property type="entry name" value="HTH_LACI_1"/>
    <property type="match status" value="1"/>
</dbReference>
<sequence>MKALRQRGPERPREETSLVRRTRATTIAEVARHAGVSPATVSRVMNDRFLGEPEIADRVRAAARELEYSPNHLARSFALGQTNAIAFLVPDLANPSFQAVLSGLSKAAGDEGYRVLVADSAEIPEDEPLLAAEIRRRCDALVLCAPRMAEDALVRTTETLGPVVLMNRSSPSVTAPTLSVDSRSGFEALARHLYSLGHRRLVYVEGPPGVANEKRLQGLDDFRASVKGVTVERVAGGPGSESGLDAVEAVVRSKATAALAFNDLVAVGLVHGLVERGVRVPDDLSVTGFDDIPFARFMSPSLTTASVPHEVLGALAWSRMRSLIEGTTPEHDVVFQPRLEVRRSTAAPRG</sequence>
<evidence type="ECO:0000256" key="2">
    <source>
        <dbReference type="ARBA" id="ARBA00023125"/>
    </source>
</evidence>
<dbReference type="Pfam" id="PF00356">
    <property type="entry name" value="LacI"/>
    <property type="match status" value="1"/>
</dbReference>
<keyword evidence="1" id="KW-0805">Transcription regulation</keyword>
<dbReference type="PRINTS" id="PR00036">
    <property type="entry name" value="HTHLACI"/>
</dbReference>
<dbReference type="Proteomes" id="UP000598426">
    <property type="component" value="Unassembled WGS sequence"/>
</dbReference>
<feature type="region of interest" description="Disordered" evidence="4">
    <location>
        <begin position="1"/>
        <end position="20"/>
    </location>
</feature>
<dbReference type="GO" id="GO:0003677">
    <property type="term" value="F:DNA binding"/>
    <property type="evidence" value="ECO:0007669"/>
    <property type="project" value="UniProtKB-KW"/>
</dbReference>
<dbReference type="Pfam" id="PF13377">
    <property type="entry name" value="Peripla_BP_3"/>
    <property type="match status" value="1"/>
</dbReference>
<evidence type="ECO:0000256" key="3">
    <source>
        <dbReference type="ARBA" id="ARBA00023163"/>
    </source>
</evidence>
<dbReference type="InterPro" id="IPR000843">
    <property type="entry name" value="HTH_LacI"/>
</dbReference>
<dbReference type="SMART" id="SM00354">
    <property type="entry name" value="HTH_LACI"/>
    <property type="match status" value="1"/>
</dbReference>
<keyword evidence="2 6" id="KW-0238">DNA-binding</keyword>
<dbReference type="PROSITE" id="PS50932">
    <property type="entry name" value="HTH_LACI_2"/>
    <property type="match status" value="1"/>
</dbReference>
<evidence type="ECO:0000256" key="1">
    <source>
        <dbReference type="ARBA" id="ARBA00023015"/>
    </source>
</evidence>
<dbReference type="PANTHER" id="PTHR30146:SF109">
    <property type="entry name" value="HTH-TYPE TRANSCRIPTIONAL REGULATOR GALS"/>
    <property type="match status" value="1"/>
</dbReference>
<feature type="domain" description="HTH lacI-type" evidence="5">
    <location>
        <begin position="25"/>
        <end position="79"/>
    </location>
</feature>
<evidence type="ECO:0000259" key="5">
    <source>
        <dbReference type="PROSITE" id="PS50932"/>
    </source>
</evidence>
<keyword evidence="7" id="KW-1185">Reference proteome</keyword>
<reference evidence="6 7" key="1">
    <citation type="submission" date="2020-09" db="EMBL/GenBank/DDBJ databases">
        <title>Isolation and identification of active actinomycetes.</title>
        <authorList>
            <person name="Li X."/>
        </authorList>
    </citation>
    <scope>NUCLEOTIDE SEQUENCE [LARGE SCALE GENOMIC DNA]</scope>
    <source>
        <strain evidence="6 7">NEAU-LLC</strain>
    </source>
</reference>
<dbReference type="Gene3D" id="3.40.50.2300">
    <property type="match status" value="2"/>
</dbReference>
<dbReference type="SUPFAM" id="SSF53822">
    <property type="entry name" value="Periplasmic binding protein-like I"/>
    <property type="match status" value="1"/>
</dbReference>
<dbReference type="CDD" id="cd06267">
    <property type="entry name" value="PBP1_LacI_sugar_binding-like"/>
    <property type="match status" value="1"/>
</dbReference>
<accession>A0ABR8NIX6</accession>
<protein>
    <submittedName>
        <fullName evidence="6">LacI family DNA-binding transcriptional regulator</fullName>
    </submittedName>
</protein>
<evidence type="ECO:0000313" key="6">
    <source>
        <dbReference type="EMBL" id="MBD3940632.1"/>
    </source>
</evidence>
<evidence type="ECO:0000313" key="7">
    <source>
        <dbReference type="Proteomes" id="UP000598426"/>
    </source>
</evidence>